<dbReference type="PANTHER" id="PTHR30273:SF2">
    <property type="entry name" value="PROTEIN FECR"/>
    <property type="match status" value="1"/>
</dbReference>
<dbReference type="InterPro" id="IPR012373">
    <property type="entry name" value="Ferrdict_sens_TM"/>
</dbReference>
<sequence length="588" mass="63993">MTKQTERRIDELLLQVTGGDCTSEERDELNELLRAHPELHTAVVESLVMDALIMEHLQVQELPTLVNALLVDDFESTKLAGSRPEQGLLNPWPKSSSMPSLSAMSWTGILGAAAAILVGASLFVTGLLRPDVDVATLPSSPVTQPSAAKTFKSKSVSKTVHQTEPNVVVGAITLSGDARWSPEKKVGDPVVLGDLNLFAGRGRIHLTNGVIIWADATKQPVEMCFNGDGSLDVLRGKVSADVSEEALGFSMQTPSTRVVDAGTRFSVDVDPSVNPSDVVSRVTVLSGAVSCLPAKGQVKKNLAMLVPGKTMQFQGPRDYAGTQLDAPLVEAGELDWMKSSGDLHDRNLIAYENFRYPVGVFGKNLNGEGWSNFWHRSSYVNGVAVAVIRDGSYIASPAWMGSRDSRYFVVPAATGCGRELANPISLDQDRDIYVSFGVRKKRLAENDLKRSASGITFRASPEKDSPLVKGERREIVALASIGHGDRLLCSTGVGRYRTGRALESDRSYLMVMKLAIRKDEPDQVMARAYEADSMPPMVPPTKWDCQAKPSRHSGWLQTVNLWSDPHAIVAFDELRIGDTWESVVPLRN</sequence>
<proteinExistence type="predicted"/>
<organism evidence="2 3">
    <name type="scientific">Neorhodopirellula lusitana</name>
    <dbReference type="NCBI Taxonomy" id="445327"/>
    <lineage>
        <taxon>Bacteria</taxon>
        <taxon>Pseudomonadati</taxon>
        <taxon>Planctomycetota</taxon>
        <taxon>Planctomycetia</taxon>
        <taxon>Pirellulales</taxon>
        <taxon>Pirellulaceae</taxon>
        <taxon>Neorhodopirellula</taxon>
    </lineage>
</organism>
<keyword evidence="1" id="KW-0472">Membrane</keyword>
<protein>
    <submittedName>
        <fullName evidence="2">FecR family protein</fullName>
    </submittedName>
</protein>
<evidence type="ECO:0000313" key="2">
    <source>
        <dbReference type="EMBL" id="SMP42237.1"/>
    </source>
</evidence>
<dbReference type="Proteomes" id="UP001158067">
    <property type="component" value="Unassembled WGS sequence"/>
</dbReference>
<dbReference type="RefSeq" id="WP_283430930.1">
    <property type="nucleotide sequence ID" value="NZ_FXUG01000001.1"/>
</dbReference>
<keyword evidence="3" id="KW-1185">Reference proteome</keyword>
<dbReference type="Gene3D" id="2.60.120.1440">
    <property type="match status" value="1"/>
</dbReference>
<gene>
    <name evidence="2" type="ORF">SAMN06265222_101735</name>
</gene>
<accession>A0ABY1PSQ2</accession>
<dbReference type="PANTHER" id="PTHR30273">
    <property type="entry name" value="PERIPLASMIC SIGNAL SENSOR AND SIGMA FACTOR ACTIVATOR FECR-RELATED"/>
    <property type="match status" value="1"/>
</dbReference>
<keyword evidence="1" id="KW-0812">Transmembrane</keyword>
<keyword evidence="1" id="KW-1133">Transmembrane helix</keyword>
<name>A0ABY1PSQ2_9BACT</name>
<feature type="transmembrane region" description="Helical" evidence="1">
    <location>
        <begin position="103"/>
        <end position="128"/>
    </location>
</feature>
<comment type="caution">
    <text evidence="2">The sequence shown here is derived from an EMBL/GenBank/DDBJ whole genome shotgun (WGS) entry which is preliminary data.</text>
</comment>
<evidence type="ECO:0000313" key="3">
    <source>
        <dbReference type="Proteomes" id="UP001158067"/>
    </source>
</evidence>
<dbReference type="EMBL" id="FXUG01000001">
    <property type="protein sequence ID" value="SMP42237.1"/>
    <property type="molecule type" value="Genomic_DNA"/>
</dbReference>
<evidence type="ECO:0000256" key="1">
    <source>
        <dbReference type="SAM" id="Phobius"/>
    </source>
</evidence>
<reference evidence="2 3" key="1">
    <citation type="submission" date="2017-05" db="EMBL/GenBank/DDBJ databases">
        <authorList>
            <person name="Varghese N."/>
            <person name="Submissions S."/>
        </authorList>
    </citation>
    <scope>NUCLEOTIDE SEQUENCE [LARGE SCALE GENOMIC DNA]</scope>
    <source>
        <strain evidence="2 3">DSM 25457</strain>
    </source>
</reference>